<gene>
    <name evidence="2" type="primary">LOC112552863</name>
</gene>
<sequence length="113" mass="12864">MLKSGDKRHEHAPWPYVCEKLNYDEKDSRRTAERCTCGSAATLRSDASLRSAAAGETERKWQMNRKAYRVYLRCAERKDEVVLDSAGYGGSFRRGCYLGAQPDEWCPDKQPVA</sequence>
<proteinExistence type="predicted"/>
<name>A0A8N1S7W5_9HYME</name>
<dbReference type="AlphaFoldDB" id="A0A8N1S7W5"/>
<keyword evidence="1" id="KW-1185">Reference proteome</keyword>
<dbReference type="GeneID" id="112552863"/>
<dbReference type="RefSeq" id="XP_025074910.1">
    <property type="nucleotide sequence ID" value="XM_025219125.1"/>
</dbReference>
<evidence type="ECO:0000313" key="1">
    <source>
        <dbReference type="Proteomes" id="UP000504615"/>
    </source>
</evidence>
<evidence type="ECO:0000313" key="2">
    <source>
        <dbReference type="RefSeq" id="XP_025074910.1"/>
    </source>
</evidence>
<accession>A0A8N1S7W5</accession>
<protein>
    <submittedName>
        <fullName evidence="2">Uncharacterized protein LOC112552863</fullName>
    </submittedName>
</protein>
<reference evidence="2" key="1">
    <citation type="submission" date="2025-08" db="UniProtKB">
        <authorList>
            <consortium name="RefSeq"/>
        </authorList>
    </citation>
    <scope>IDENTIFICATION</scope>
</reference>
<dbReference type="Proteomes" id="UP000504615">
    <property type="component" value="Unplaced"/>
</dbReference>
<organism evidence="1 2">
    <name type="scientific">Pogonomyrmex barbatus</name>
    <name type="common">red harvester ant</name>
    <dbReference type="NCBI Taxonomy" id="144034"/>
    <lineage>
        <taxon>Eukaryota</taxon>
        <taxon>Metazoa</taxon>
        <taxon>Ecdysozoa</taxon>
        <taxon>Arthropoda</taxon>
        <taxon>Hexapoda</taxon>
        <taxon>Insecta</taxon>
        <taxon>Pterygota</taxon>
        <taxon>Neoptera</taxon>
        <taxon>Endopterygota</taxon>
        <taxon>Hymenoptera</taxon>
        <taxon>Apocrita</taxon>
        <taxon>Aculeata</taxon>
        <taxon>Formicoidea</taxon>
        <taxon>Formicidae</taxon>
        <taxon>Myrmicinae</taxon>
        <taxon>Pogonomyrmex</taxon>
    </lineage>
</organism>